<dbReference type="PRINTS" id="PR01210">
    <property type="entry name" value="GGTRANSPTASE"/>
</dbReference>
<comment type="caution">
    <text evidence="1">The sequence shown here is derived from an EMBL/GenBank/DDBJ whole genome shotgun (WGS) entry which is preliminary data.</text>
</comment>
<gene>
    <name evidence="1" type="ORF">EYB31_17880</name>
</gene>
<dbReference type="SUPFAM" id="SSF56235">
    <property type="entry name" value="N-terminal nucleophile aminohydrolases (Ntn hydrolases)"/>
    <property type="match status" value="1"/>
</dbReference>
<dbReference type="RefSeq" id="WP_131014739.1">
    <property type="nucleotide sequence ID" value="NZ_SIRE01000012.1"/>
</dbReference>
<keyword evidence="1" id="KW-0808">Transferase</keyword>
<dbReference type="PANTHER" id="PTHR43881:SF1">
    <property type="entry name" value="GAMMA-GLUTAMYLTRANSPEPTIDASE (AFU_ORTHOLOGUE AFUA_4G13580)"/>
    <property type="match status" value="1"/>
</dbReference>
<dbReference type="InterPro" id="IPR029055">
    <property type="entry name" value="Ntn_hydrolases_N"/>
</dbReference>
<organism evidence="1 2">
    <name type="scientific">Paenibacillus thalictri</name>
    <dbReference type="NCBI Taxonomy" id="2527873"/>
    <lineage>
        <taxon>Bacteria</taxon>
        <taxon>Bacillati</taxon>
        <taxon>Bacillota</taxon>
        <taxon>Bacilli</taxon>
        <taxon>Bacillales</taxon>
        <taxon>Paenibacillaceae</taxon>
        <taxon>Paenibacillus</taxon>
    </lineage>
</organism>
<proteinExistence type="predicted"/>
<dbReference type="AlphaFoldDB" id="A0A4Q9DN28"/>
<dbReference type="InterPro" id="IPR043137">
    <property type="entry name" value="GGT_ssub_C"/>
</dbReference>
<name>A0A4Q9DN28_9BACL</name>
<dbReference type="PANTHER" id="PTHR43881">
    <property type="entry name" value="GAMMA-GLUTAMYLTRANSPEPTIDASE (AFU_ORTHOLOGUE AFUA_4G13580)"/>
    <property type="match status" value="1"/>
</dbReference>
<dbReference type="Gene3D" id="1.10.246.230">
    <property type="match status" value="1"/>
</dbReference>
<dbReference type="Proteomes" id="UP000293142">
    <property type="component" value="Unassembled WGS sequence"/>
</dbReference>
<dbReference type="EMBL" id="SIRE01000012">
    <property type="protein sequence ID" value="TBL77348.1"/>
    <property type="molecule type" value="Genomic_DNA"/>
</dbReference>
<dbReference type="OrthoDB" id="9781342at2"/>
<dbReference type="Pfam" id="PF01019">
    <property type="entry name" value="G_glu_transpept"/>
    <property type="match status" value="1"/>
</dbReference>
<reference evidence="1 2" key="1">
    <citation type="submission" date="2019-02" db="EMBL/GenBank/DDBJ databases">
        <title>Paenibacillus sp. nov., isolated from surface-sterilized tissue of Thalictrum simplex L.</title>
        <authorList>
            <person name="Tuo L."/>
        </authorList>
    </citation>
    <scope>NUCLEOTIDE SEQUENCE [LARGE SCALE GENOMIC DNA]</scope>
    <source>
        <strain evidence="1 2">N2SHLJ1</strain>
    </source>
</reference>
<accession>A0A4Q9DN28</accession>
<sequence>MNYLSFDPLYNPYGSFQMPVYGKKGMVATSHPLAAQAGLDILKRGGNAVDAAIGAAASLTVLEPNSTSIGGDAFALVWHGGRLYGLNASGPAPKGMSIDALRQAGYSKIPEWGVLPVTVPGTPAAWQALSEKFGRLPLTESLEPAIRYAEEGFPLSPVIGYNWKLWVERIAAKLEGQEPFDAFFETFAPGGRIPEAGMLWKSPDHARTLQLIAQTKAEAFYRGELAEQIGAFMKRYDGFLSQEDLASYAPEWVEPISVNYRGFDVWEIPPNGQGLVALMALNLVKGFDFAEKDCVETCHKQIEAMKLSFEEGFRYITDSRKMKVPVQQLLSEEHANNRRQLITDRIYNPDLSSLPNGGTVYLAAADGEGNMVSFIQSNYKAFGSAIVIPGTGINLQNRGMDFSMNPNHDNALEPGKKTYHTIIPGFLTKGGQPVGPFGVMGGYMQPQGHLQILMNTIDFRMNPQAALDAPRWQWRENNTLELEPSFPNHIAEALARKGHHVVRATNSYGFGRGQIIWRDAETGVYAGASESRADGQVAAW</sequence>
<evidence type="ECO:0000313" key="1">
    <source>
        <dbReference type="EMBL" id="TBL77348.1"/>
    </source>
</evidence>
<protein>
    <submittedName>
        <fullName evidence="1">Gamma-glutamyltransferase family protein</fullName>
    </submittedName>
</protein>
<dbReference type="GO" id="GO:0016740">
    <property type="term" value="F:transferase activity"/>
    <property type="evidence" value="ECO:0007669"/>
    <property type="project" value="UniProtKB-KW"/>
</dbReference>
<dbReference type="Gene3D" id="3.60.20.40">
    <property type="match status" value="1"/>
</dbReference>
<keyword evidence="2" id="KW-1185">Reference proteome</keyword>
<evidence type="ECO:0000313" key="2">
    <source>
        <dbReference type="Proteomes" id="UP000293142"/>
    </source>
</evidence>
<dbReference type="InterPro" id="IPR052896">
    <property type="entry name" value="GGT-like_enzyme"/>
</dbReference>